<evidence type="ECO:0000256" key="5">
    <source>
        <dbReference type="ARBA" id="ARBA00022490"/>
    </source>
</evidence>
<dbReference type="PANTHER" id="PTHR11579:SF0">
    <property type="entry name" value="PROTEIN-L-ISOASPARTATE(D-ASPARTATE) O-METHYLTRANSFERASE"/>
    <property type="match status" value="1"/>
</dbReference>
<keyword evidence="13" id="KW-1185">Reference proteome</keyword>
<evidence type="ECO:0000313" key="12">
    <source>
        <dbReference type="EMBL" id="QRG09894.1"/>
    </source>
</evidence>
<dbReference type="SUPFAM" id="SSF53335">
    <property type="entry name" value="S-adenosyl-L-methionine-dependent methyltransferases"/>
    <property type="match status" value="1"/>
</dbReference>
<gene>
    <name evidence="12" type="ORF">EZH22_28335</name>
</gene>
<evidence type="ECO:0000256" key="10">
    <source>
        <dbReference type="ARBA" id="ARBA00031323"/>
    </source>
</evidence>
<name>A0A974SM04_9HYPH</name>
<organism evidence="12 13">
    <name type="scientific">Xanthobacter dioxanivorans</name>
    <dbReference type="NCBI Taxonomy" id="2528964"/>
    <lineage>
        <taxon>Bacteria</taxon>
        <taxon>Pseudomonadati</taxon>
        <taxon>Pseudomonadota</taxon>
        <taxon>Alphaproteobacteria</taxon>
        <taxon>Hyphomicrobiales</taxon>
        <taxon>Xanthobacteraceae</taxon>
        <taxon>Xanthobacter</taxon>
    </lineage>
</organism>
<evidence type="ECO:0000256" key="4">
    <source>
        <dbReference type="ARBA" id="ARBA00013346"/>
    </source>
</evidence>
<dbReference type="EC" id="2.1.1.77" evidence="3"/>
<protein>
    <recommendedName>
        <fullName evidence="4">Protein-L-isoaspartate O-methyltransferase</fullName>
        <ecNumber evidence="3">2.1.1.77</ecNumber>
    </recommendedName>
    <alternativeName>
        <fullName evidence="11">L-isoaspartyl protein carboxyl methyltransferase</fullName>
    </alternativeName>
    <alternativeName>
        <fullName evidence="9">Protein L-isoaspartyl methyltransferase</fullName>
    </alternativeName>
    <alternativeName>
        <fullName evidence="10">Protein-beta-aspartate methyltransferase</fullName>
    </alternativeName>
</protein>
<dbReference type="InterPro" id="IPR029063">
    <property type="entry name" value="SAM-dependent_MTases_sf"/>
</dbReference>
<dbReference type="Gene3D" id="3.40.50.150">
    <property type="entry name" value="Vaccinia Virus protein VP39"/>
    <property type="match status" value="1"/>
</dbReference>
<evidence type="ECO:0000256" key="11">
    <source>
        <dbReference type="ARBA" id="ARBA00031350"/>
    </source>
</evidence>
<keyword evidence="6 12" id="KW-0489">Methyltransferase</keyword>
<evidence type="ECO:0000256" key="1">
    <source>
        <dbReference type="ARBA" id="ARBA00004496"/>
    </source>
</evidence>
<dbReference type="Pfam" id="PF01135">
    <property type="entry name" value="PCMT"/>
    <property type="match status" value="1"/>
</dbReference>
<evidence type="ECO:0000256" key="6">
    <source>
        <dbReference type="ARBA" id="ARBA00022603"/>
    </source>
</evidence>
<dbReference type="CDD" id="cd02440">
    <property type="entry name" value="AdoMet_MTases"/>
    <property type="match status" value="1"/>
</dbReference>
<evidence type="ECO:0000313" key="13">
    <source>
        <dbReference type="Proteomes" id="UP000596427"/>
    </source>
</evidence>
<dbReference type="GO" id="GO:0005737">
    <property type="term" value="C:cytoplasm"/>
    <property type="evidence" value="ECO:0007669"/>
    <property type="project" value="UniProtKB-SubCell"/>
</dbReference>
<dbReference type="PANTHER" id="PTHR11579">
    <property type="entry name" value="PROTEIN-L-ISOASPARTATE O-METHYLTRANSFERASE"/>
    <property type="match status" value="1"/>
</dbReference>
<reference evidence="12 13" key="1">
    <citation type="submission" date="2020-10" db="EMBL/GenBank/DDBJ databases">
        <title>Degradation of 1,4-Dioxane by Xanthobacter sp. YN2, via a Novel Group-2 Soluble Di-Iron Monooxygenase.</title>
        <authorList>
            <person name="Ma F."/>
            <person name="Wang Y."/>
            <person name="Yang J."/>
            <person name="Guo H."/>
            <person name="Su D."/>
            <person name="Yu L."/>
        </authorList>
    </citation>
    <scope>NUCLEOTIDE SEQUENCE [LARGE SCALE GENOMIC DNA]</scope>
    <source>
        <strain evidence="12 13">YN2</strain>
    </source>
</reference>
<dbReference type="GO" id="GO:0004719">
    <property type="term" value="F:protein-L-isoaspartate (D-aspartate) O-methyltransferase activity"/>
    <property type="evidence" value="ECO:0007669"/>
    <property type="project" value="UniProtKB-EC"/>
</dbReference>
<evidence type="ECO:0000256" key="8">
    <source>
        <dbReference type="ARBA" id="ARBA00022691"/>
    </source>
</evidence>
<evidence type="ECO:0000256" key="7">
    <source>
        <dbReference type="ARBA" id="ARBA00022679"/>
    </source>
</evidence>
<keyword evidence="5" id="KW-0963">Cytoplasm</keyword>
<sequence length="288" mass="30030">MLAILGVDNAAIETAFATVRREAFLGPPPWTASSPFGGYRQILGTDPVVLYQDLVVGLDPARGVNNGSPSLHAKLLEALGPKPGEHIVHVGAGAGYYSAVLAELVGSAGQVTAVEFDPALARRAAAALSGRPNVRVVCDDGSRWPEAPADGVYVNFAVSRPADRWIEGLSPGGCLVVPLGVPGPQRPNSGGRHSARGAVLRIERRGAGFAARAISPAYFVCAEGAVGAADAADVERLRQSFEDGGLDKVRSLIWKRPAPPDRCWLAGADWALCEEEAGDAGADRILAR</sequence>
<evidence type="ECO:0000256" key="9">
    <source>
        <dbReference type="ARBA" id="ARBA00030757"/>
    </source>
</evidence>
<keyword evidence="8" id="KW-0949">S-adenosyl-L-methionine</keyword>
<dbReference type="Proteomes" id="UP000596427">
    <property type="component" value="Chromosome"/>
</dbReference>
<keyword evidence="7" id="KW-0808">Transferase</keyword>
<evidence type="ECO:0000256" key="3">
    <source>
        <dbReference type="ARBA" id="ARBA00011890"/>
    </source>
</evidence>
<dbReference type="KEGG" id="xdi:EZH22_28335"/>
<dbReference type="InterPro" id="IPR000682">
    <property type="entry name" value="PCMT"/>
</dbReference>
<comment type="similarity">
    <text evidence="2">Belongs to the methyltransferase superfamily. L-isoaspartyl/D-aspartyl protein methyltransferase family.</text>
</comment>
<comment type="subcellular location">
    <subcellularLocation>
        <location evidence="1">Cytoplasm</location>
    </subcellularLocation>
</comment>
<dbReference type="GO" id="GO:0032259">
    <property type="term" value="P:methylation"/>
    <property type="evidence" value="ECO:0007669"/>
    <property type="project" value="UniProtKB-KW"/>
</dbReference>
<accession>A0A974SM04</accession>
<proteinExistence type="inferred from homology"/>
<dbReference type="EMBL" id="CP063362">
    <property type="protein sequence ID" value="QRG09894.1"/>
    <property type="molecule type" value="Genomic_DNA"/>
</dbReference>
<evidence type="ECO:0000256" key="2">
    <source>
        <dbReference type="ARBA" id="ARBA00005369"/>
    </source>
</evidence>
<dbReference type="AlphaFoldDB" id="A0A974SM04"/>